<evidence type="ECO:0000313" key="3">
    <source>
        <dbReference type="Proteomes" id="UP000619293"/>
    </source>
</evidence>
<dbReference type="Gene3D" id="3.30.1330.80">
    <property type="entry name" value="Hypothetical protein, similar to alpha- acetolactate decarboxylase, domain 2"/>
    <property type="match status" value="1"/>
</dbReference>
<dbReference type="InterPro" id="IPR005175">
    <property type="entry name" value="PPC_dom"/>
</dbReference>
<dbReference type="PROSITE" id="PS51742">
    <property type="entry name" value="PPC"/>
    <property type="match status" value="1"/>
</dbReference>
<feature type="domain" description="PPC" evidence="1">
    <location>
        <begin position="1"/>
        <end position="110"/>
    </location>
</feature>
<dbReference type="Proteomes" id="UP000619293">
    <property type="component" value="Unassembled WGS sequence"/>
</dbReference>
<accession>A0A8J3K7Q1</accession>
<evidence type="ECO:0000313" key="2">
    <source>
        <dbReference type="EMBL" id="GIF92250.1"/>
    </source>
</evidence>
<dbReference type="Pfam" id="PF03479">
    <property type="entry name" value="PCC"/>
    <property type="match status" value="1"/>
</dbReference>
<dbReference type="PANTHER" id="PTHR34988:SF1">
    <property type="entry name" value="DNA-BINDING PROTEIN"/>
    <property type="match status" value="1"/>
</dbReference>
<comment type="caution">
    <text evidence="2">The sequence shown here is derived from an EMBL/GenBank/DDBJ whole genome shotgun (WGS) entry which is preliminary data.</text>
</comment>
<dbReference type="SUPFAM" id="SSF117856">
    <property type="entry name" value="AF0104/ALDC/Ptd012-like"/>
    <property type="match status" value="1"/>
</dbReference>
<name>A0A8J3K7Q1_9ACTN</name>
<protein>
    <recommendedName>
        <fullName evidence="1">PPC domain-containing protein</fullName>
    </recommendedName>
</protein>
<dbReference type="CDD" id="cd11378">
    <property type="entry name" value="DUF296"/>
    <property type="match status" value="1"/>
</dbReference>
<keyword evidence="3" id="KW-1185">Reference proteome</keyword>
<proteinExistence type="predicted"/>
<gene>
    <name evidence="2" type="ORF">Cch02nite_56940</name>
</gene>
<dbReference type="RefSeq" id="WP_191842026.1">
    <property type="nucleotide sequence ID" value="NZ_BAAALB010000017.1"/>
</dbReference>
<dbReference type="EMBL" id="BONG01000043">
    <property type="protein sequence ID" value="GIF92250.1"/>
    <property type="molecule type" value="Genomic_DNA"/>
</dbReference>
<evidence type="ECO:0000259" key="1">
    <source>
        <dbReference type="PROSITE" id="PS51742"/>
    </source>
</evidence>
<reference evidence="2 3" key="1">
    <citation type="submission" date="2021-01" db="EMBL/GenBank/DDBJ databases">
        <title>Whole genome shotgun sequence of Catellatospora chokoriensis NBRC 107358.</title>
        <authorList>
            <person name="Komaki H."/>
            <person name="Tamura T."/>
        </authorList>
    </citation>
    <scope>NUCLEOTIDE SEQUENCE [LARGE SCALE GENOMIC DNA]</scope>
    <source>
        <strain evidence="2 3">NBRC 107358</strain>
    </source>
</reference>
<dbReference type="PANTHER" id="PTHR34988">
    <property type="entry name" value="PROTEIN, PUTATIVE-RELATED"/>
    <property type="match status" value="1"/>
</dbReference>
<dbReference type="AlphaFoldDB" id="A0A8J3K7Q1"/>
<sequence length="110" mass="11582">MILFSVQPGQEVMSTLTAAIAERGVRDGAVVSLIGAVDACCISNMAADDASKDILTEYAQPLELTGTGEVKDGKVHLHVVLGREGDAALAGHLHWANVETFFVNAYVISL</sequence>
<organism evidence="2 3">
    <name type="scientific">Catellatospora chokoriensis</name>
    <dbReference type="NCBI Taxonomy" id="310353"/>
    <lineage>
        <taxon>Bacteria</taxon>
        <taxon>Bacillati</taxon>
        <taxon>Actinomycetota</taxon>
        <taxon>Actinomycetes</taxon>
        <taxon>Micromonosporales</taxon>
        <taxon>Micromonosporaceae</taxon>
        <taxon>Catellatospora</taxon>
    </lineage>
</organism>